<dbReference type="Proteomes" id="UP000238083">
    <property type="component" value="Unassembled WGS sequence"/>
</dbReference>
<evidence type="ECO:0000313" key="1">
    <source>
        <dbReference type="EMBL" id="PRY18061.1"/>
    </source>
</evidence>
<reference evidence="1 2" key="1">
    <citation type="submission" date="2018-03" db="EMBL/GenBank/DDBJ databases">
        <title>Genomic Encyclopedia of Archaeal and Bacterial Type Strains, Phase II (KMG-II): from individual species to whole genera.</title>
        <authorList>
            <person name="Goeker M."/>
        </authorList>
    </citation>
    <scope>NUCLEOTIDE SEQUENCE [LARGE SCALE GENOMIC DNA]</scope>
    <source>
        <strain evidence="1 2">DSM 19711</strain>
    </source>
</reference>
<keyword evidence="2" id="KW-1185">Reference proteome</keyword>
<sequence>MSPPLRRDEPLPVRWHEVDWPRPGAAALLTVLVRAHEVTAHEARGPAAWRAERAVGPVGARSPWRALRGPQGAPRVVLPVAVSALPDVGRVRAQCGVAALSAAEFGDDDAFAAEVWLRAWVRRHRSVAVRAWLRERYPDRPPEVVVAAAREVPVALALAVVDVAVLVVGLREGWEDEWMLAVQENGFGAREALQLRARPDGWQVLRAMAAFSGGAGGRGPLPG</sequence>
<evidence type="ECO:0000313" key="2">
    <source>
        <dbReference type="Proteomes" id="UP000238083"/>
    </source>
</evidence>
<proteinExistence type="predicted"/>
<accession>A0A2T0RAA9</accession>
<dbReference type="OrthoDB" id="9903279at2"/>
<dbReference type="RefSeq" id="WP_106206274.1">
    <property type="nucleotide sequence ID" value="NZ_PVZF01000001.1"/>
</dbReference>
<gene>
    <name evidence="1" type="ORF">CLV37_101305</name>
</gene>
<protein>
    <submittedName>
        <fullName evidence="1">Uncharacterized protein</fullName>
    </submittedName>
</protein>
<name>A0A2T0RAA9_9ACTN</name>
<dbReference type="EMBL" id="PVZF01000001">
    <property type="protein sequence ID" value="PRY18061.1"/>
    <property type="molecule type" value="Genomic_DNA"/>
</dbReference>
<dbReference type="AlphaFoldDB" id="A0A2T0RAA9"/>
<comment type="caution">
    <text evidence="1">The sequence shown here is derived from an EMBL/GenBank/DDBJ whole genome shotgun (WGS) entry which is preliminary data.</text>
</comment>
<organism evidence="1 2">
    <name type="scientific">Kineococcus rhizosphaerae</name>
    <dbReference type="NCBI Taxonomy" id="559628"/>
    <lineage>
        <taxon>Bacteria</taxon>
        <taxon>Bacillati</taxon>
        <taxon>Actinomycetota</taxon>
        <taxon>Actinomycetes</taxon>
        <taxon>Kineosporiales</taxon>
        <taxon>Kineosporiaceae</taxon>
        <taxon>Kineococcus</taxon>
    </lineage>
</organism>